<dbReference type="InterPro" id="IPR006015">
    <property type="entry name" value="Universal_stress_UspA"/>
</dbReference>
<keyword evidence="2" id="KW-0175">Coiled coil</keyword>
<reference evidence="4 5" key="1">
    <citation type="submission" date="2018-07" db="EMBL/GenBank/DDBJ databases">
        <title>Genomic Encyclopedia of Type Strains, Phase III (KMG-III): the genomes of soil and plant-associated and newly described type strains.</title>
        <authorList>
            <person name="Whitman W."/>
        </authorList>
    </citation>
    <scope>NUCLEOTIDE SEQUENCE [LARGE SCALE GENOMIC DNA]</scope>
    <source>
        <strain evidence="4 5">CECT 7948</strain>
    </source>
</reference>
<feature type="coiled-coil region" evidence="2">
    <location>
        <begin position="51"/>
        <end position="82"/>
    </location>
</feature>
<protein>
    <submittedName>
        <fullName evidence="4">Nucleotide-binding universal stress UspA family protein</fullName>
    </submittedName>
</protein>
<dbReference type="PRINTS" id="PR01438">
    <property type="entry name" value="UNVRSLSTRESS"/>
</dbReference>
<dbReference type="InterPro" id="IPR006016">
    <property type="entry name" value="UspA"/>
</dbReference>
<name>A0A3D9N7W5_9FLAO</name>
<dbReference type="OrthoDB" id="9788959at2"/>
<evidence type="ECO:0000256" key="2">
    <source>
        <dbReference type="SAM" id="Coils"/>
    </source>
</evidence>
<evidence type="ECO:0000313" key="4">
    <source>
        <dbReference type="EMBL" id="REE27536.1"/>
    </source>
</evidence>
<accession>A0A3D9N7W5</accession>
<organism evidence="4 5">
    <name type="scientific">Winogradskyella pacifica</name>
    <dbReference type="NCBI Taxonomy" id="664642"/>
    <lineage>
        <taxon>Bacteria</taxon>
        <taxon>Pseudomonadati</taxon>
        <taxon>Bacteroidota</taxon>
        <taxon>Flavobacteriia</taxon>
        <taxon>Flavobacteriales</taxon>
        <taxon>Flavobacteriaceae</taxon>
        <taxon>Winogradskyella</taxon>
    </lineage>
</organism>
<dbReference type="PANTHER" id="PTHR46268:SF6">
    <property type="entry name" value="UNIVERSAL STRESS PROTEIN UP12"/>
    <property type="match status" value="1"/>
</dbReference>
<dbReference type="Pfam" id="PF00582">
    <property type="entry name" value="Usp"/>
    <property type="match status" value="1"/>
</dbReference>
<dbReference type="CDD" id="cd00293">
    <property type="entry name" value="USP-like"/>
    <property type="match status" value="1"/>
</dbReference>
<comment type="similarity">
    <text evidence="1">Belongs to the universal stress protein A family.</text>
</comment>
<dbReference type="SUPFAM" id="SSF52402">
    <property type="entry name" value="Adenine nucleotide alpha hydrolases-like"/>
    <property type="match status" value="2"/>
</dbReference>
<evidence type="ECO:0000313" key="5">
    <source>
        <dbReference type="Proteomes" id="UP000256919"/>
    </source>
</evidence>
<evidence type="ECO:0000259" key="3">
    <source>
        <dbReference type="Pfam" id="PF00582"/>
    </source>
</evidence>
<dbReference type="RefSeq" id="WP_115807883.1">
    <property type="nucleotide sequence ID" value="NZ_QREI01000001.1"/>
</dbReference>
<dbReference type="PANTHER" id="PTHR46268">
    <property type="entry name" value="STRESS RESPONSE PROTEIN NHAX"/>
    <property type="match status" value="1"/>
</dbReference>
<sequence length="276" mass="31821">MPKHILLPTDFSDNALSAAIYTLKLYKEEQCTFHFLHSSKLHTSSMSSMSNKLARVLAEKARKELDELKAKVERDYANEKHTFEVILSTNDLHSLIEVVVEKENIDLIVIGTKGETKAKEILFGSNTVNIIKQVKNCPILVIPNKYDFVKPEQIAFPTDFNRIYGDELLPLKQLADLNSSKIRIVHINNEDDISESQKQNLALLEMSLEHYDYGFNWMPNYDRKAKAIQDFIEDFKINILVMVNYKHSFIENIIKEPIITNISFHPTVPFLVIPQN</sequence>
<dbReference type="Proteomes" id="UP000256919">
    <property type="component" value="Unassembled WGS sequence"/>
</dbReference>
<dbReference type="AlphaFoldDB" id="A0A3D9N7W5"/>
<gene>
    <name evidence="4" type="ORF">DFQ09_101369</name>
</gene>
<evidence type="ECO:0000256" key="1">
    <source>
        <dbReference type="ARBA" id="ARBA00008791"/>
    </source>
</evidence>
<feature type="domain" description="UspA" evidence="3">
    <location>
        <begin position="1"/>
        <end position="143"/>
    </location>
</feature>
<dbReference type="Gene3D" id="3.40.50.12370">
    <property type="match status" value="1"/>
</dbReference>
<comment type="caution">
    <text evidence="4">The sequence shown here is derived from an EMBL/GenBank/DDBJ whole genome shotgun (WGS) entry which is preliminary data.</text>
</comment>
<dbReference type="EMBL" id="QREI01000001">
    <property type="protein sequence ID" value="REE27536.1"/>
    <property type="molecule type" value="Genomic_DNA"/>
</dbReference>
<keyword evidence="5" id="KW-1185">Reference proteome</keyword>
<proteinExistence type="inferred from homology"/>